<dbReference type="Proteomes" id="UP000282837">
    <property type="component" value="Unassembled WGS sequence"/>
</dbReference>
<gene>
    <name evidence="1" type="ORF">EOE18_01460</name>
</gene>
<accession>A0A3S2YBC6</accession>
<reference evidence="1 2" key="1">
    <citation type="submission" date="2019-01" db="EMBL/GenBank/DDBJ databases">
        <authorList>
            <person name="Chen W.-M."/>
        </authorList>
    </citation>
    <scope>NUCLEOTIDE SEQUENCE [LARGE SCALE GENOMIC DNA]</scope>
    <source>
        <strain evidence="1 2">FSY-9</strain>
    </source>
</reference>
<dbReference type="RefSeq" id="WP_127705443.1">
    <property type="nucleotide sequence ID" value="NZ_SACO01000001.1"/>
</dbReference>
<comment type="caution">
    <text evidence="1">The sequence shown here is derived from an EMBL/GenBank/DDBJ whole genome shotgun (WGS) entry which is preliminary data.</text>
</comment>
<sequence length="295" mass="32198">MLGLICTVIQETIAQLFNSRGKMLAQMLASVRLEQVLVYARADMATVPVAKWRRHLLGSKNALKGIIEYEDESHDIGYDKYPHDIGHATFSDSIIKIIGLFDTANANIDFGKLVQAAVLPESLKNRLLALDTSAGDFLQQLRVTIEAWYTQFMDQVQHWYTRRAQIASLVIALLVAGALKVDTIELAKGLYGSDAARSAAVAMAEHVSQQGSPAACQQSNIADCTDQVRAALPLPMGWQDWPALDWSLLSAIPGILLSGLAMSLGSRFWFDTLRSIVALRTGGNPGKGNEAKTDE</sequence>
<evidence type="ECO:0000313" key="1">
    <source>
        <dbReference type="EMBL" id="RVU07775.1"/>
    </source>
</evidence>
<dbReference type="OrthoDB" id="6286374at2"/>
<name>A0A3S2YBC6_9SPHN</name>
<keyword evidence="2" id="KW-1185">Reference proteome</keyword>
<organism evidence="1 2">
    <name type="scientific">Novosphingobium umbonatum</name>
    <dbReference type="NCBI Taxonomy" id="1908524"/>
    <lineage>
        <taxon>Bacteria</taxon>
        <taxon>Pseudomonadati</taxon>
        <taxon>Pseudomonadota</taxon>
        <taxon>Alphaproteobacteria</taxon>
        <taxon>Sphingomonadales</taxon>
        <taxon>Sphingomonadaceae</taxon>
        <taxon>Novosphingobium</taxon>
    </lineage>
</organism>
<protein>
    <submittedName>
        <fullName evidence="1">Uncharacterized protein</fullName>
    </submittedName>
</protein>
<dbReference type="EMBL" id="SACO01000001">
    <property type="protein sequence ID" value="RVU07775.1"/>
    <property type="molecule type" value="Genomic_DNA"/>
</dbReference>
<dbReference type="AlphaFoldDB" id="A0A3S2YBC6"/>
<proteinExistence type="predicted"/>
<evidence type="ECO:0000313" key="2">
    <source>
        <dbReference type="Proteomes" id="UP000282837"/>
    </source>
</evidence>